<name>H3NGW6_9LACT</name>
<comment type="caution">
    <text evidence="1">The sequence shown here is derived from an EMBL/GenBank/DDBJ whole genome shotgun (WGS) entry which is preliminary data.</text>
</comment>
<dbReference type="AlphaFoldDB" id="H3NGW6"/>
<evidence type="ECO:0000313" key="1">
    <source>
        <dbReference type="EMBL" id="EHR38021.1"/>
    </source>
</evidence>
<organism evidence="1 2">
    <name type="scientific">Facklamia languida CCUG 37842</name>
    <dbReference type="NCBI Taxonomy" id="883113"/>
    <lineage>
        <taxon>Bacteria</taxon>
        <taxon>Bacillati</taxon>
        <taxon>Bacillota</taxon>
        <taxon>Bacilli</taxon>
        <taxon>Lactobacillales</taxon>
        <taxon>Aerococcaceae</taxon>
        <taxon>Facklamia</taxon>
    </lineage>
</organism>
<evidence type="ECO:0000313" key="2">
    <source>
        <dbReference type="Proteomes" id="UP000006190"/>
    </source>
</evidence>
<gene>
    <name evidence="1" type="ORF">HMPREF9708_00105</name>
</gene>
<protein>
    <submittedName>
        <fullName evidence="1">Uncharacterized protein</fullName>
    </submittedName>
</protein>
<keyword evidence="2" id="KW-1185">Reference proteome</keyword>
<dbReference type="HOGENOM" id="CLU_2972735_0_0_9"/>
<accession>H3NGW6</accession>
<sequence length="58" mass="7003">MTMFPNEYNVIFQKEVVPWIEKQTQDNNKKWHFQFLADTPKDIINLFNKIKGHISYCA</sequence>
<dbReference type="Proteomes" id="UP000006190">
    <property type="component" value="Unassembled WGS sequence"/>
</dbReference>
<reference evidence="1 2" key="1">
    <citation type="submission" date="2012-01" db="EMBL/GenBank/DDBJ databases">
        <title>The Genome Sequence of Facklamia languida CCUG 37842.</title>
        <authorList>
            <consortium name="The Broad Institute Genome Sequencing Platform"/>
            <person name="Earl A."/>
            <person name="Ward D."/>
            <person name="Feldgarden M."/>
            <person name="Gevers D."/>
            <person name="Huys G."/>
            <person name="Young S.K."/>
            <person name="Zeng Q."/>
            <person name="Gargeya S."/>
            <person name="Fitzgerald M."/>
            <person name="Haas B."/>
            <person name="Abouelleil A."/>
            <person name="Alvarado L."/>
            <person name="Arachchi H.M."/>
            <person name="Berlin A."/>
            <person name="Chapman S.B."/>
            <person name="Gearin G."/>
            <person name="Goldberg J."/>
            <person name="Griggs A."/>
            <person name="Gujja S."/>
            <person name="Hansen M."/>
            <person name="Heiman D."/>
            <person name="Howarth C."/>
            <person name="Larimer J."/>
            <person name="Lui A."/>
            <person name="MacDonald P.J.P."/>
            <person name="McCowen C."/>
            <person name="Montmayeur A."/>
            <person name="Murphy C."/>
            <person name="Neiman D."/>
            <person name="Pearson M."/>
            <person name="Priest M."/>
            <person name="Roberts A."/>
            <person name="Saif S."/>
            <person name="Shea T."/>
            <person name="Sisk P."/>
            <person name="Stolte C."/>
            <person name="Sykes S."/>
            <person name="Wortman J."/>
            <person name="Nusbaum C."/>
            <person name="Birren B."/>
        </authorList>
    </citation>
    <scope>NUCLEOTIDE SEQUENCE [LARGE SCALE GENOMIC DNA]</scope>
    <source>
        <strain evidence="1 2">CCUG 37842</strain>
    </source>
</reference>
<proteinExistence type="predicted"/>
<dbReference type="EMBL" id="AGEG01000002">
    <property type="protein sequence ID" value="EHR38021.1"/>
    <property type="molecule type" value="Genomic_DNA"/>
</dbReference>
<dbReference type="RefSeq" id="WP_006307970.1">
    <property type="nucleotide sequence ID" value="NZ_JH601133.1"/>
</dbReference>
<dbReference type="OrthoDB" id="2327284at2"/>